<gene>
    <name evidence="2" type="ORF">LX77_01789</name>
</gene>
<protein>
    <submittedName>
        <fullName evidence="2">Uncharacterized protein</fullName>
    </submittedName>
</protein>
<dbReference type="EMBL" id="QLLQ01000005">
    <property type="protein sequence ID" value="RAJ24793.1"/>
    <property type="molecule type" value="Genomic_DNA"/>
</dbReference>
<proteinExistence type="predicted"/>
<reference evidence="2 3" key="1">
    <citation type="submission" date="2018-06" db="EMBL/GenBank/DDBJ databases">
        <title>Genomic Encyclopedia of Archaeal and Bacterial Type Strains, Phase II (KMG-II): from individual species to whole genera.</title>
        <authorList>
            <person name="Goeker M."/>
        </authorList>
    </citation>
    <scope>NUCLEOTIDE SEQUENCE [LARGE SCALE GENOMIC DNA]</scope>
    <source>
        <strain evidence="2 3">DSM 12408</strain>
    </source>
</reference>
<dbReference type="AlphaFoldDB" id="A0A1A7QY60"/>
<dbReference type="RefSeq" id="WP_066435551.1">
    <property type="nucleotide sequence ID" value="NZ_LZRN01000027.1"/>
</dbReference>
<dbReference type="Proteomes" id="UP000248987">
    <property type="component" value="Unassembled WGS sequence"/>
</dbReference>
<organism evidence="2 3">
    <name type="scientific">Gelidibacter algens</name>
    <dbReference type="NCBI Taxonomy" id="49280"/>
    <lineage>
        <taxon>Bacteria</taxon>
        <taxon>Pseudomonadati</taxon>
        <taxon>Bacteroidota</taxon>
        <taxon>Flavobacteriia</taxon>
        <taxon>Flavobacteriales</taxon>
        <taxon>Flavobacteriaceae</taxon>
        <taxon>Gelidibacter</taxon>
    </lineage>
</organism>
<evidence type="ECO:0000313" key="2">
    <source>
        <dbReference type="EMBL" id="RAJ24793.1"/>
    </source>
</evidence>
<sequence>MENRKEKKQNNRKQDETRPQEVKDKTTPSEKEWDPDRDPNEEALSDDEKLERNRDVRKPNDSDSA</sequence>
<dbReference type="STRING" id="49280.A9996_12730"/>
<feature type="region of interest" description="Disordered" evidence="1">
    <location>
        <begin position="1"/>
        <end position="65"/>
    </location>
</feature>
<keyword evidence="3" id="KW-1185">Reference proteome</keyword>
<accession>A0A1A7QY60</accession>
<evidence type="ECO:0000313" key="3">
    <source>
        <dbReference type="Proteomes" id="UP000248987"/>
    </source>
</evidence>
<comment type="caution">
    <text evidence="2">The sequence shown here is derived from an EMBL/GenBank/DDBJ whole genome shotgun (WGS) entry which is preliminary data.</text>
</comment>
<evidence type="ECO:0000256" key="1">
    <source>
        <dbReference type="SAM" id="MobiDB-lite"/>
    </source>
</evidence>
<name>A0A1A7QY60_9FLAO</name>